<dbReference type="SUPFAM" id="SSF54364">
    <property type="entry name" value="Translation initiation factor IF3, N-terminal domain"/>
    <property type="match status" value="1"/>
</dbReference>
<comment type="similarity">
    <text evidence="1 4">Belongs to the IF-3 family.</text>
</comment>
<evidence type="ECO:0000256" key="4">
    <source>
        <dbReference type="HAMAP-Rule" id="MF_00080"/>
    </source>
</evidence>
<proteinExistence type="inferred from homology"/>
<sequence>MWRPFYSGRHFSFWRCGINRDSDLIYNERVRWKEVRVIDENNGQLGLLTSEAALELAYSKGLDLIVVAPNATPPVCKIMDLGKYQYEQMKRQKEAKKKQVTVEMKEMKYRLRIDVGDLTVKNQHLKEFLSDGNRVRVTIMFRGREMAFPDQGRALLKRVAADLAEYGTVTQEPKMQGRNMSMMMEPSKEVLAKMKGPGKE</sequence>
<evidence type="ECO:0000256" key="2">
    <source>
        <dbReference type="ARBA" id="ARBA00022540"/>
    </source>
</evidence>
<dbReference type="PANTHER" id="PTHR10938:SF0">
    <property type="entry name" value="TRANSLATION INITIATION FACTOR IF-3, MITOCHONDRIAL"/>
    <property type="match status" value="1"/>
</dbReference>
<dbReference type="EMBL" id="QXIX01000038">
    <property type="protein sequence ID" value="RIE13563.1"/>
    <property type="molecule type" value="Genomic_DNA"/>
</dbReference>
<dbReference type="Gene3D" id="3.10.20.80">
    <property type="entry name" value="Translation initiation factor 3 (IF-3), N-terminal domain"/>
    <property type="match status" value="1"/>
</dbReference>
<feature type="domain" description="Translation initiation factor 3 C-terminal" evidence="6">
    <location>
        <begin position="102"/>
        <end position="186"/>
    </location>
</feature>
<evidence type="ECO:0000256" key="3">
    <source>
        <dbReference type="ARBA" id="ARBA00022917"/>
    </source>
</evidence>
<evidence type="ECO:0000259" key="7">
    <source>
        <dbReference type="Pfam" id="PF05198"/>
    </source>
</evidence>
<comment type="subunit">
    <text evidence="4">Monomer.</text>
</comment>
<dbReference type="PANTHER" id="PTHR10938">
    <property type="entry name" value="TRANSLATION INITIATION FACTOR IF-3"/>
    <property type="match status" value="1"/>
</dbReference>
<dbReference type="InterPro" id="IPR001288">
    <property type="entry name" value="Translation_initiation_fac_3"/>
</dbReference>
<keyword evidence="2 4" id="KW-0396">Initiation factor</keyword>
<feature type="domain" description="Translation initiation factor 3 N-terminal" evidence="7">
    <location>
        <begin position="27"/>
        <end position="95"/>
    </location>
</feature>
<dbReference type="Pfam" id="PF00707">
    <property type="entry name" value="IF3_C"/>
    <property type="match status" value="1"/>
</dbReference>
<dbReference type="HAMAP" id="MF_00080">
    <property type="entry name" value="IF_3"/>
    <property type="match status" value="1"/>
</dbReference>
<dbReference type="InterPro" id="IPR019815">
    <property type="entry name" value="Translation_initiation_fac_3_C"/>
</dbReference>
<organism evidence="8 9">
    <name type="scientific">Candidatus Cryosericum hinesii</name>
    <dbReference type="NCBI Taxonomy" id="2290915"/>
    <lineage>
        <taxon>Bacteria</taxon>
        <taxon>Pseudomonadati</taxon>
        <taxon>Caldisericota/Cryosericota group</taxon>
        <taxon>Candidatus Cryosericota</taxon>
        <taxon>Candidatus Cryosericia</taxon>
        <taxon>Candidatus Cryosericales</taxon>
        <taxon>Candidatus Cryosericaceae</taxon>
        <taxon>Candidatus Cryosericum</taxon>
    </lineage>
</organism>
<dbReference type="Pfam" id="PF05198">
    <property type="entry name" value="IF3_N"/>
    <property type="match status" value="1"/>
</dbReference>
<evidence type="ECO:0000259" key="6">
    <source>
        <dbReference type="Pfam" id="PF00707"/>
    </source>
</evidence>
<evidence type="ECO:0000256" key="1">
    <source>
        <dbReference type="ARBA" id="ARBA00005439"/>
    </source>
</evidence>
<keyword evidence="9" id="KW-1185">Reference proteome</keyword>
<dbReference type="SUPFAM" id="SSF55200">
    <property type="entry name" value="Translation initiation factor IF3, C-terminal domain"/>
    <property type="match status" value="1"/>
</dbReference>
<dbReference type="NCBIfam" id="TIGR00168">
    <property type="entry name" value="infC"/>
    <property type="match status" value="1"/>
</dbReference>
<evidence type="ECO:0000313" key="9">
    <source>
        <dbReference type="Proteomes" id="UP000265724"/>
    </source>
</evidence>
<name>A0ABX9ME10_9BACT</name>
<dbReference type="Proteomes" id="UP000265724">
    <property type="component" value="Unassembled WGS sequence"/>
</dbReference>
<comment type="function">
    <text evidence="4">IF-3 binds to the 30S ribosomal subunit and shifts the equilibrium between 70S ribosomes and their 50S and 30S subunits in favor of the free subunits, thus enhancing the availability of 30S subunits on which protein synthesis initiation begins.</text>
</comment>
<dbReference type="InterPro" id="IPR036788">
    <property type="entry name" value="T_IF-3_C_sf"/>
</dbReference>
<accession>A0ABX9ME10</accession>
<evidence type="ECO:0000256" key="5">
    <source>
        <dbReference type="NCBIfam" id="TIGR00168"/>
    </source>
</evidence>
<dbReference type="InterPro" id="IPR036787">
    <property type="entry name" value="T_IF-3_N_sf"/>
</dbReference>
<comment type="subcellular location">
    <subcellularLocation>
        <location evidence="4">Cytoplasm</location>
    </subcellularLocation>
</comment>
<comment type="caution">
    <text evidence="8">The sequence shown here is derived from an EMBL/GenBank/DDBJ whole genome shotgun (WGS) entry which is preliminary data.</text>
</comment>
<dbReference type="InterPro" id="IPR019814">
    <property type="entry name" value="Translation_initiation_fac_3_N"/>
</dbReference>
<gene>
    <name evidence="4" type="primary">infC</name>
    <name evidence="8" type="ORF">SMC2_05010</name>
</gene>
<reference evidence="8 9" key="1">
    <citation type="submission" date="2018-09" db="EMBL/GenBank/DDBJ databases">
        <title>Discovery and Ecogenomic Context for Candidatus Cryosericales, a Global Caldiserica Order Active in Thawing Permafrost.</title>
        <authorList>
            <person name="Martinez M.A."/>
            <person name="Woodcroft B.J."/>
            <person name="Ignacio Espinoza J.C."/>
            <person name="Zayed A."/>
            <person name="Singleton C.M."/>
            <person name="Boyd J."/>
            <person name="Li Y.-F."/>
            <person name="Purvine S."/>
            <person name="Maughan H."/>
            <person name="Hodgkins S.B."/>
            <person name="Anderson D."/>
            <person name="Sederholm M."/>
            <person name="Temperton B."/>
            <person name="Saleska S.R."/>
            <person name="Tyson G.W."/>
            <person name="Rich V.I."/>
        </authorList>
    </citation>
    <scope>NUCLEOTIDE SEQUENCE [LARGE SCALE GENOMIC DNA]</scope>
    <source>
        <strain evidence="8 9">SMC2</strain>
    </source>
</reference>
<keyword evidence="3 4" id="KW-0648">Protein biosynthesis</keyword>
<evidence type="ECO:0000313" key="8">
    <source>
        <dbReference type="EMBL" id="RIE13563.1"/>
    </source>
</evidence>
<protein>
    <recommendedName>
        <fullName evidence="4 5">Translation initiation factor IF-3</fullName>
    </recommendedName>
</protein>
<dbReference type="Gene3D" id="3.30.110.10">
    <property type="entry name" value="Translation initiation factor 3 (IF-3), C-terminal domain"/>
    <property type="match status" value="1"/>
</dbReference>
<keyword evidence="4" id="KW-0963">Cytoplasm</keyword>
<dbReference type="GO" id="GO:0003743">
    <property type="term" value="F:translation initiation factor activity"/>
    <property type="evidence" value="ECO:0007669"/>
    <property type="project" value="UniProtKB-KW"/>
</dbReference>